<accession>A0AC61RKR2</accession>
<proteinExistence type="predicted"/>
<sequence>MQAEYYFVVNGQQQGPFPKEELRKYNISPDTLVWRAGMTNWVKATELPELADLFAINVDVVDNPSNFQTDENVSQDTSDNNWFAMFAGNRFGPTSISALIANGLTRDTPVWHPGMNDWQPAYTQTEVMTALNQVPPTGNSYGQHPPYSQPNGFANNPQYGQQNPYGYGSQTPNGYPQYGQSADNKPNFAANPQYNSGQTYGQNYGQQNYGQQNYGQNYGQQNPNQFGNSSAYTNWLPLAIVATILGFLCSCIGAIFGIIGIIQANKANGFYAIGNESMGNQANNTAKTMTIIGFVLAGIGLISSIFWFNSSNRLFDLITYSI</sequence>
<dbReference type="EMBL" id="SRYB01000018">
    <property type="protein sequence ID" value="TGY77928.1"/>
    <property type="molecule type" value="Genomic_DNA"/>
</dbReference>
<evidence type="ECO:0000313" key="2">
    <source>
        <dbReference type="Proteomes" id="UP000306319"/>
    </source>
</evidence>
<comment type="caution">
    <text evidence="1">The sequence shown here is derived from an EMBL/GenBank/DDBJ whole genome shotgun (WGS) entry which is preliminary data.</text>
</comment>
<organism evidence="1 2">
    <name type="scientific">Lepagella muris</name>
    <dbReference type="NCBI Taxonomy" id="3032870"/>
    <lineage>
        <taxon>Bacteria</taxon>
        <taxon>Pseudomonadati</taxon>
        <taxon>Bacteroidota</taxon>
        <taxon>Bacteroidia</taxon>
        <taxon>Bacteroidales</taxon>
        <taxon>Muribaculaceae</taxon>
        <taxon>Lepagella</taxon>
    </lineage>
</organism>
<reference evidence="1" key="1">
    <citation type="submission" date="2019-04" db="EMBL/GenBank/DDBJ databases">
        <title>Microbes associate with the intestines of laboratory mice.</title>
        <authorList>
            <person name="Navarre W."/>
            <person name="Wong E."/>
            <person name="Huang K."/>
            <person name="Tropini C."/>
            <person name="Ng K."/>
            <person name="Yu B."/>
        </authorList>
    </citation>
    <scope>NUCLEOTIDE SEQUENCE</scope>
    <source>
        <strain evidence="1">NM04_E33</strain>
    </source>
</reference>
<dbReference type="Proteomes" id="UP000306319">
    <property type="component" value="Unassembled WGS sequence"/>
</dbReference>
<evidence type="ECO:0000313" key="1">
    <source>
        <dbReference type="EMBL" id="TGY77928.1"/>
    </source>
</evidence>
<protein>
    <submittedName>
        <fullName evidence="1">DUF4339 domain-containing protein</fullName>
    </submittedName>
</protein>
<keyword evidence="2" id="KW-1185">Reference proteome</keyword>
<gene>
    <name evidence="1" type="ORF">E5331_12135</name>
</gene>
<name>A0AC61RKR2_9BACT</name>